<dbReference type="PANTHER" id="PTHR22914:SF9">
    <property type="entry name" value="CHITIN SYNTHASE 1"/>
    <property type="match status" value="1"/>
</dbReference>
<dbReference type="GeneID" id="42002987"/>
<feature type="region of interest" description="Disordered" evidence="11">
    <location>
        <begin position="1"/>
        <end position="24"/>
    </location>
</feature>
<keyword evidence="6 10" id="KW-0812">Transmembrane</keyword>
<dbReference type="AlphaFoldDB" id="A0A507CEJ1"/>
<dbReference type="GO" id="GO:0030428">
    <property type="term" value="C:cell septum"/>
    <property type="evidence" value="ECO:0007669"/>
    <property type="project" value="TreeGrafter"/>
</dbReference>
<evidence type="ECO:0000313" key="14">
    <source>
        <dbReference type="Proteomes" id="UP000319731"/>
    </source>
</evidence>
<feature type="transmembrane region" description="Helical" evidence="10">
    <location>
        <begin position="487"/>
        <end position="506"/>
    </location>
</feature>
<sequence length="740" mass="82690">MDLGKGPSPMQPPRSPRGLPTPPNIITTAPSMLSDTSLYLDDSLRTSTATAANSPNPIRRRETIIRHVPNMKNRNYVVEVPVSDETLKNAKFKIGPEFTTLRYTAATCGADEYSQNYTLRQAEYGRHTKIAVVVTMYNESEELFTKTLTAVMRNKNQLKLESCRKFISWGSEGWKNIVVVIVSDGRTKINPKVLDVLNVMGCYMDGLMQTTVQEKEVVAHVFEHTAQIAVNRNMEIRTSEEDYVPVQFLFCLKEKNAKKINSHRWFFNAFGKVLQPETCMLIDVGTRPTNSSFYHLFRAFERDPAVAGCCGEIAAELGTAWNKLLNPLVAAQNFEYKMSNILDKPLESVFGFISVLPGAFSAYRYRALIDGPLDVYFRGEALHGGSQDIMAANMYLAEDRILFDLSNSEVLSADAHRQGFGVRVDPFYPWGPTIFAVIREVYLGAIVLVFISSMGNRPQGSSTLYYVIVVLFASIFIVMQVHASFLAIYSVYLAIVAAANSGNNIWFDFKSSPTFRDVVISLTATYGVYVVSSILHMDPWHIVTSMIQYFLLLPSYINLFMVYAFCNLNDVSWGTKGDNGGSQQGLAPSGLNKANEPKDVAATVAQVNEVAIAQGWTTAMKSLEAVRINKGVAPPKQKRDANTKMEDWFKLFRTRTVLLWMFSNALMIIVFTSPSLETALLHHDIQGSVNPFLTFLFWSVTILSLIRFMGSTIYLVSHYMAMFEECLGCAAGAREPSSMV</sequence>
<dbReference type="GO" id="GO:0071555">
    <property type="term" value="P:cell wall organization"/>
    <property type="evidence" value="ECO:0007669"/>
    <property type="project" value="UniProtKB-KW"/>
</dbReference>
<reference evidence="13 14" key="1">
    <citation type="journal article" date="2019" name="Sci. Rep.">
        <title>Comparative genomics of chytrid fungi reveal insights into the obligate biotrophic and pathogenic lifestyle of Synchytrium endobioticum.</title>
        <authorList>
            <person name="van de Vossenberg B.T.L.H."/>
            <person name="Warris S."/>
            <person name="Nguyen H.D.T."/>
            <person name="van Gent-Pelzer M.P.E."/>
            <person name="Joly D.L."/>
            <person name="van de Geest H.C."/>
            <person name="Bonants P.J.M."/>
            <person name="Smith D.S."/>
            <person name="Levesque C.A."/>
            <person name="van der Lee T.A.J."/>
        </authorList>
    </citation>
    <scope>NUCLEOTIDE SEQUENCE [LARGE SCALE GENOMIC DNA]</scope>
    <source>
        <strain evidence="13 14">JEL517</strain>
    </source>
</reference>
<evidence type="ECO:0000256" key="1">
    <source>
        <dbReference type="ARBA" id="ARBA00004651"/>
    </source>
</evidence>
<dbReference type="InterPro" id="IPR013616">
    <property type="entry name" value="Chitin_synth_N"/>
</dbReference>
<evidence type="ECO:0000259" key="12">
    <source>
        <dbReference type="Pfam" id="PF08407"/>
    </source>
</evidence>
<keyword evidence="7 10" id="KW-1133">Transmembrane helix</keyword>
<comment type="subcellular location">
    <subcellularLocation>
        <location evidence="1 10">Cell membrane</location>
        <topology evidence="1 10">Multi-pass membrane protein</topology>
    </subcellularLocation>
</comment>
<feature type="transmembrane region" description="Helical" evidence="10">
    <location>
        <begin position="427"/>
        <end position="451"/>
    </location>
</feature>
<keyword evidence="14" id="KW-1185">Reference proteome</keyword>
<evidence type="ECO:0000256" key="9">
    <source>
        <dbReference type="ARBA" id="ARBA00023316"/>
    </source>
</evidence>
<comment type="function">
    <text evidence="10">Polymerizes chitin, a structural polymer of the cell wall and septum, by transferring the sugar moiety of UDP-GlcNAc to the non-reducing end of the growing chitin polymer.</text>
</comment>
<keyword evidence="9 10" id="KW-0961">Cell wall biogenesis/degradation</keyword>
<feature type="domain" description="Chitin synthase N-terminal" evidence="12">
    <location>
        <begin position="70"/>
        <end position="128"/>
    </location>
</feature>
<evidence type="ECO:0000256" key="11">
    <source>
        <dbReference type="SAM" id="MobiDB-lite"/>
    </source>
</evidence>
<comment type="similarity">
    <text evidence="10">Belongs to the chitin synthase family.</text>
</comment>
<dbReference type="GO" id="GO:0005886">
    <property type="term" value="C:plasma membrane"/>
    <property type="evidence" value="ECO:0007669"/>
    <property type="project" value="UniProtKB-SubCell"/>
</dbReference>
<evidence type="ECO:0000256" key="10">
    <source>
        <dbReference type="RuleBase" id="RU366040"/>
    </source>
</evidence>
<evidence type="ECO:0000256" key="3">
    <source>
        <dbReference type="ARBA" id="ARBA00022475"/>
    </source>
</evidence>
<organism evidence="13 14">
    <name type="scientific">Synchytrium microbalum</name>
    <dbReference type="NCBI Taxonomy" id="1806994"/>
    <lineage>
        <taxon>Eukaryota</taxon>
        <taxon>Fungi</taxon>
        <taxon>Fungi incertae sedis</taxon>
        <taxon>Chytridiomycota</taxon>
        <taxon>Chytridiomycota incertae sedis</taxon>
        <taxon>Chytridiomycetes</taxon>
        <taxon>Synchytriales</taxon>
        <taxon>Synchytriaceae</taxon>
        <taxon>Synchytrium</taxon>
    </lineage>
</organism>
<proteinExistence type="inferred from homology"/>
<dbReference type="EMBL" id="QEAO01000006">
    <property type="protein sequence ID" value="TPX35933.1"/>
    <property type="molecule type" value="Genomic_DNA"/>
</dbReference>
<dbReference type="EC" id="2.4.1.16" evidence="2 10"/>
<feature type="transmembrane region" description="Helical" evidence="10">
    <location>
        <begin position="657"/>
        <end position="676"/>
    </location>
</feature>
<dbReference type="Pfam" id="PF08407">
    <property type="entry name" value="Chitin_synth_1N"/>
    <property type="match status" value="1"/>
</dbReference>
<evidence type="ECO:0000256" key="4">
    <source>
        <dbReference type="ARBA" id="ARBA00022676"/>
    </source>
</evidence>
<dbReference type="RefSeq" id="XP_031026318.1">
    <property type="nucleotide sequence ID" value="XM_031167690.1"/>
</dbReference>
<comment type="catalytic activity">
    <reaction evidence="10">
        <text>[(1-&gt;4)-N-acetyl-beta-D-glucosaminyl](n) + UDP-N-acetyl-alpha-D-glucosamine = [(1-&gt;4)-N-acetyl-beta-D-glucosaminyl](n+1) + UDP + H(+)</text>
        <dbReference type="Rhea" id="RHEA:16637"/>
        <dbReference type="Rhea" id="RHEA-COMP:9593"/>
        <dbReference type="Rhea" id="RHEA-COMP:9595"/>
        <dbReference type="ChEBI" id="CHEBI:15378"/>
        <dbReference type="ChEBI" id="CHEBI:17029"/>
        <dbReference type="ChEBI" id="CHEBI:57705"/>
        <dbReference type="ChEBI" id="CHEBI:58223"/>
        <dbReference type="EC" id="2.4.1.16"/>
    </reaction>
</comment>
<evidence type="ECO:0000313" key="13">
    <source>
        <dbReference type="EMBL" id="TPX35933.1"/>
    </source>
</evidence>
<feature type="transmembrane region" description="Helical" evidence="10">
    <location>
        <begin position="696"/>
        <end position="716"/>
    </location>
</feature>
<evidence type="ECO:0000256" key="5">
    <source>
        <dbReference type="ARBA" id="ARBA00022679"/>
    </source>
</evidence>
<dbReference type="PANTHER" id="PTHR22914">
    <property type="entry name" value="CHITIN SYNTHASE"/>
    <property type="match status" value="1"/>
</dbReference>
<keyword evidence="8 10" id="KW-0472">Membrane</keyword>
<evidence type="ECO:0000256" key="7">
    <source>
        <dbReference type="ARBA" id="ARBA00022989"/>
    </source>
</evidence>
<evidence type="ECO:0000256" key="2">
    <source>
        <dbReference type="ARBA" id="ARBA00012543"/>
    </source>
</evidence>
<name>A0A507CEJ1_9FUNG</name>
<evidence type="ECO:0000256" key="8">
    <source>
        <dbReference type="ARBA" id="ARBA00023136"/>
    </source>
</evidence>
<dbReference type="Pfam" id="PF01644">
    <property type="entry name" value="Chitin_synth_1"/>
    <property type="match status" value="1"/>
</dbReference>
<dbReference type="InterPro" id="IPR004835">
    <property type="entry name" value="Chitin_synth"/>
</dbReference>
<protein>
    <recommendedName>
        <fullName evidence="2 10">Chitin synthase</fullName>
        <ecNumber evidence="2 10">2.4.1.16</ecNumber>
    </recommendedName>
</protein>
<gene>
    <name evidence="13" type="ORF">SmJEL517_g01762</name>
</gene>
<feature type="compositionally biased region" description="Pro residues" evidence="11">
    <location>
        <begin position="9"/>
        <end position="23"/>
    </location>
</feature>
<comment type="caution">
    <text evidence="13">The sequence shown here is derived from an EMBL/GenBank/DDBJ whole genome shotgun (WGS) entry which is preliminary data.</text>
</comment>
<feature type="transmembrane region" description="Helical" evidence="10">
    <location>
        <begin position="547"/>
        <end position="566"/>
    </location>
</feature>
<feature type="transmembrane region" description="Helical" evidence="10">
    <location>
        <begin position="463"/>
        <end position="481"/>
    </location>
</feature>
<dbReference type="STRING" id="1806994.A0A507CEJ1"/>
<dbReference type="OrthoDB" id="26569at2759"/>
<keyword evidence="4 10" id="KW-0328">Glycosyltransferase</keyword>
<dbReference type="Proteomes" id="UP000319731">
    <property type="component" value="Unassembled WGS sequence"/>
</dbReference>
<keyword evidence="5 10" id="KW-0808">Transferase</keyword>
<keyword evidence="3 10" id="KW-1003">Cell membrane</keyword>
<feature type="transmembrane region" description="Helical" evidence="10">
    <location>
        <begin position="518"/>
        <end position="535"/>
    </location>
</feature>
<dbReference type="GO" id="GO:0006031">
    <property type="term" value="P:chitin biosynthetic process"/>
    <property type="evidence" value="ECO:0007669"/>
    <property type="project" value="UniProtKB-UniRule"/>
</dbReference>
<accession>A0A507CEJ1</accession>
<evidence type="ECO:0000256" key="6">
    <source>
        <dbReference type="ARBA" id="ARBA00022692"/>
    </source>
</evidence>
<dbReference type="GO" id="GO:0004100">
    <property type="term" value="F:chitin synthase activity"/>
    <property type="evidence" value="ECO:0007669"/>
    <property type="project" value="UniProtKB-UniRule"/>
</dbReference>